<dbReference type="GO" id="GO:0006167">
    <property type="term" value="P:AMP biosynthetic process"/>
    <property type="evidence" value="ECO:0007669"/>
    <property type="project" value="TreeGrafter"/>
</dbReference>
<dbReference type="InterPro" id="IPR051325">
    <property type="entry name" value="Nudix_hydrolase_domain"/>
</dbReference>
<dbReference type="GO" id="GO:0004081">
    <property type="term" value="F:bis(5'-nucleosyl)-tetraphosphatase (asymmetrical) activity"/>
    <property type="evidence" value="ECO:0007669"/>
    <property type="project" value="TreeGrafter"/>
</dbReference>
<dbReference type="InterPro" id="IPR000086">
    <property type="entry name" value="NUDIX_hydrolase_dom"/>
</dbReference>
<dbReference type="Proteomes" id="UP000298663">
    <property type="component" value="Unassembled WGS sequence"/>
</dbReference>
<dbReference type="InterPro" id="IPR015797">
    <property type="entry name" value="NUDIX_hydrolase-like_dom_sf"/>
</dbReference>
<evidence type="ECO:0000256" key="3">
    <source>
        <dbReference type="ARBA" id="ARBA00022741"/>
    </source>
</evidence>
<protein>
    <recommendedName>
        <fullName evidence="2">Bis(5'-nucleosyl)-tetraphosphatase [asymmetrical]</fullName>
    </recommendedName>
    <alternativeName>
        <fullName evidence="5">Diadenosine 5',5'''-P1,P4-tetraphosphate asymmetrical hydrolase</fullName>
    </alternativeName>
</protein>
<dbReference type="AlphaFoldDB" id="A0A4U5MH47"/>
<dbReference type="PRINTS" id="PR01405">
    <property type="entry name" value="TETRPHPHTASE"/>
</dbReference>
<dbReference type="PANTHER" id="PTHR21340:SF0">
    <property type="entry name" value="BIS(5'-NUCLEOSYL)-TETRAPHOSPHATASE [ASYMMETRICAL]"/>
    <property type="match status" value="1"/>
</dbReference>
<accession>A0A4U5MH47</accession>
<proteinExistence type="inferred from homology"/>
<dbReference type="SUPFAM" id="SSF55811">
    <property type="entry name" value="Nudix"/>
    <property type="match status" value="1"/>
</dbReference>
<dbReference type="GO" id="GO:0006754">
    <property type="term" value="P:ATP biosynthetic process"/>
    <property type="evidence" value="ECO:0007669"/>
    <property type="project" value="TreeGrafter"/>
</dbReference>
<dbReference type="InterPro" id="IPR020084">
    <property type="entry name" value="NUDIX_hydrolase_CS"/>
</dbReference>
<evidence type="ECO:0000259" key="6">
    <source>
        <dbReference type="PROSITE" id="PS51462"/>
    </source>
</evidence>
<name>A0A4U5MH47_STECR</name>
<dbReference type="PANTHER" id="PTHR21340">
    <property type="entry name" value="DIADENOSINE 5,5-P1,P4-TETRAPHOSPHATE PYROPHOSPHOHYDROLASE MUTT"/>
    <property type="match status" value="1"/>
</dbReference>
<dbReference type="PROSITE" id="PS51462">
    <property type="entry name" value="NUDIX"/>
    <property type="match status" value="1"/>
</dbReference>
<reference evidence="7 8" key="2">
    <citation type="journal article" date="2019" name="G3 (Bethesda)">
        <title>Hybrid Assembly of the Genome of the Entomopathogenic Nematode Steinernema carpocapsae Identifies the X-Chromosome.</title>
        <authorList>
            <person name="Serra L."/>
            <person name="Macchietto M."/>
            <person name="Macias-Munoz A."/>
            <person name="McGill C.J."/>
            <person name="Rodriguez I.M."/>
            <person name="Rodriguez B."/>
            <person name="Murad R."/>
            <person name="Mortazavi A."/>
        </authorList>
    </citation>
    <scope>NUCLEOTIDE SEQUENCE [LARGE SCALE GENOMIC DNA]</scope>
    <source>
        <strain evidence="7 8">ALL</strain>
    </source>
</reference>
<dbReference type="Gene3D" id="3.90.79.10">
    <property type="entry name" value="Nucleoside Triphosphate Pyrophosphohydrolase"/>
    <property type="match status" value="1"/>
</dbReference>
<comment type="similarity">
    <text evidence="1">Belongs to the Nudix hydrolase family.</text>
</comment>
<keyword evidence="8" id="KW-1185">Reference proteome</keyword>
<evidence type="ECO:0000256" key="2">
    <source>
        <dbReference type="ARBA" id="ARBA00018911"/>
    </source>
</evidence>
<reference evidence="7 8" key="1">
    <citation type="journal article" date="2015" name="Genome Biol.">
        <title>Comparative genomics of Steinernema reveals deeply conserved gene regulatory networks.</title>
        <authorList>
            <person name="Dillman A.R."/>
            <person name="Macchietto M."/>
            <person name="Porter C.F."/>
            <person name="Rogers A."/>
            <person name="Williams B."/>
            <person name="Antoshechkin I."/>
            <person name="Lee M.M."/>
            <person name="Goodwin Z."/>
            <person name="Lu X."/>
            <person name="Lewis E.E."/>
            <person name="Goodrich-Blair H."/>
            <person name="Stock S.P."/>
            <person name="Adams B.J."/>
            <person name="Sternberg P.W."/>
            <person name="Mortazavi A."/>
        </authorList>
    </citation>
    <scope>NUCLEOTIDE SEQUENCE [LARGE SCALE GENOMIC DNA]</scope>
    <source>
        <strain evidence="7 8">ALL</strain>
    </source>
</reference>
<evidence type="ECO:0000256" key="1">
    <source>
        <dbReference type="ARBA" id="ARBA00005582"/>
    </source>
</evidence>
<keyword evidence="4" id="KW-0378">Hydrolase</keyword>
<feature type="domain" description="Nudix hydrolase" evidence="6">
    <location>
        <begin position="5"/>
        <end position="135"/>
    </location>
</feature>
<sequence>MACSNVVAAAGMLVYRRVNATIEYLFLQASYPPYHWTPPKGHLEKGEDFYTAAMRETNEEAGITEAQLDVHKNFCYEMHYEANGKPKVVKYWLALLKNADVTLSHEHTNWKWLQLTEAVTTSKFPEMEEMLNQANDFLKKL</sequence>
<dbReference type="GO" id="GO:0000166">
    <property type="term" value="F:nucleotide binding"/>
    <property type="evidence" value="ECO:0007669"/>
    <property type="project" value="UniProtKB-KW"/>
</dbReference>
<comment type="caution">
    <text evidence="7">The sequence shown here is derived from an EMBL/GenBank/DDBJ whole genome shotgun (WGS) entry which is preliminary data.</text>
</comment>
<organism evidence="7 8">
    <name type="scientific">Steinernema carpocapsae</name>
    <name type="common">Entomopathogenic nematode</name>
    <dbReference type="NCBI Taxonomy" id="34508"/>
    <lineage>
        <taxon>Eukaryota</taxon>
        <taxon>Metazoa</taxon>
        <taxon>Ecdysozoa</taxon>
        <taxon>Nematoda</taxon>
        <taxon>Chromadorea</taxon>
        <taxon>Rhabditida</taxon>
        <taxon>Tylenchina</taxon>
        <taxon>Panagrolaimomorpha</taxon>
        <taxon>Strongyloidoidea</taxon>
        <taxon>Steinernematidae</taxon>
        <taxon>Steinernema</taxon>
    </lineage>
</organism>
<dbReference type="InterPro" id="IPR003565">
    <property type="entry name" value="Tetra_PHTase"/>
</dbReference>
<dbReference type="EMBL" id="AZBU02000008">
    <property type="protein sequence ID" value="TKR68630.1"/>
    <property type="molecule type" value="Genomic_DNA"/>
</dbReference>
<keyword evidence="3" id="KW-0547">Nucleotide-binding</keyword>
<evidence type="ECO:0000256" key="5">
    <source>
        <dbReference type="ARBA" id="ARBA00032644"/>
    </source>
</evidence>
<dbReference type="Pfam" id="PF00293">
    <property type="entry name" value="NUDIX"/>
    <property type="match status" value="1"/>
</dbReference>
<gene>
    <name evidence="7" type="ORF">L596_024589</name>
</gene>
<evidence type="ECO:0000256" key="4">
    <source>
        <dbReference type="ARBA" id="ARBA00022801"/>
    </source>
</evidence>
<dbReference type="STRING" id="34508.A0A4U5MH47"/>
<dbReference type="CDD" id="cd03428">
    <property type="entry name" value="NUDIX_Ap4A_Nudt2"/>
    <property type="match status" value="1"/>
</dbReference>
<dbReference type="PROSITE" id="PS00893">
    <property type="entry name" value="NUDIX_BOX"/>
    <property type="match status" value="1"/>
</dbReference>
<evidence type="ECO:0000313" key="7">
    <source>
        <dbReference type="EMBL" id="TKR68630.1"/>
    </source>
</evidence>
<evidence type="ECO:0000313" key="8">
    <source>
        <dbReference type="Proteomes" id="UP000298663"/>
    </source>
</evidence>
<dbReference type="OrthoDB" id="276276at2759"/>